<sequence length="109" mass="12322">NYKFLTLLSLRASRTKRHQQQFVVPFLSLYLMTNGQTTTICGGSLIHPKWILTADTCINTVLSADDQVYQSNDKSSSTDCYTGHFRYTRRSSDLKLTSSTLLISSRPLP</sequence>
<name>A0A3B5LIL2_9TELE</name>
<dbReference type="Gene3D" id="2.40.10.10">
    <property type="entry name" value="Trypsin-like serine proteases"/>
    <property type="match status" value="1"/>
</dbReference>
<dbReference type="GO" id="GO:0006508">
    <property type="term" value="P:proteolysis"/>
    <property type="evidence" value="ECO:0007669"/>
    <property type="project" value="InterPro"/>
</dbReference>
<dbReference type="Ensembl" id="ENSXCOT00000009603.1">
    <property type="protein sequence ID" value="ENSXCOP00000009491.1"/>
    <property type="gene ID" value="ENSXCOG00000007226.1"/>
</dbReference>
<dbReference type="InterPro" id="IPR001254">
    <property type="entry name" value="Trypsin_dom"/>
</dbReference>
<dbReference type="SUPFAM" id="SSF50494">
    <property type="entry name" value="Trypsin-like serine proteases"/>
    <property type="match status" value="1"/>
</dbReference>
<reference evidence="2" key="2">
    <citation type="submission" date="2025-09" db="UniProtKB">
        <authorList>
            <consortium name="Ensembl"/>
        </authorList>
    </citation>
    <scope>IDENTIFICATION</scope>
</reference>
<proteinExistence type="predicted"/>
<evidence type="ECO:0000313" key="2">
    <source>
        <dbReference type="Ensembl" id="ENSXCOP00000009491.1"/>
    </source>
</evidence>
<protein>
    <recommendedName>
        <fullName evidence="1">Peptidase S1 domain-containing protein</fullName>
    </recommendedName>
</protein>
<keyword evidence="3" id="KW-1185">Reference proteome</keyword>
<organism evidence="2 3">
    <name type="scientific">Xiphophorus couchianus</name>
    <name type="common">Monterrey platyfish</name>
    <dbReference type="NCBI Taxonomy" id="32473"/>
    <lineage>
        <taxon>Eukaryota</taxon>
        <taxon>Metazoa</taxon>
        <taxon>Chordata</taxon>
        <taxon>Craniata</taxon>
        <taxon>Vertebrata</taxon>
        <taxon>Euteleostomi</taxon>
        <taxon>Actinopterygii</taxon>
        <taxon>Neopterygii</taxon>
        <taxon>Teleostei</taxon>
        <taxon>Neoteleostei</taxon>
        <taxon>Acanthomorphata</taxon>
        <taxon>Ovalentaria</taxon>
        <taxon>Atherinomorphae</taxon>
        <taxon>Cyprinodontiformes</taxon>
        <taxon>Poeciliidae</taxon>
        <taxon>Poeciliinae</taxon>
        <taxon>Xiphophorus</taxon>
    </lineage>
</organism>
<evidence type="ECO:0000313" key="3">
    <source>
        <dbReference type="Proteomes" id="UP000261380"/>
    </source>
</evidence>
<dbReference type="GO" id="GO:0004252">
    <property type="term" value="F:serine-type endopeptidase activity"/>
    <property type="evidence" value="ECO:0007669"/>
    <property type="project" value="InterPro"/>
</dbReference>
<dbReference type="InterPro" id="IPR043504">
    <property type="entry name" value="Peptidase_S1_PA_chymotrypsin"/>
</dbReference>
<evidence type="ECO:0000259" key="1">
    <source>
        <dbReference type="Pfam" id="PF00089"/>
    </source>
</evidence>
<accession>A0A3B5LIL2</accession>
<dbReference type="InterPro" id="IPR009003">
    <property type="entry name" value="Peptidase_S1_PA"/>
</dbReference>
<reference evidence="2" key="1">
    <citation type="submission" date="2025-08" db="UniProtKB">
        <authorList>
            <consortium name="Ensembl"/>
        </authorList>
    </citation>
    <scope>IDENTIFICATION</scope>
</reference>
<dbReference type="AlphaFoldDB" id="A0A3B5LIL2"/>
<dbReference type="Proteomes" id="UP000261380">
    <property type="component" value="Unplaced"/>
</dbReference>
<dbReference type="Pfam" id="PF00089">
    <property type="entry name" value="Trypsin"/>
    <property type="match status" value="1"/>
</dbReference>
<feature type="domain" description="Peptidase S1" evidence="1">
    <location>
        <begin position="34"/>
        <end position="91"/>
    </location>
</feature>